<reference evidence="2" key="1">
    <citation type="submission" date="2017-11" db="EMBL/GenBank/DDBJ databases">
        <authorList>
            <person name="Lima N.C."/>
            <person name="Parody-Merino A.M."/>
            <person name="Battley P.F."/>
            <person name="Fidler A.E."/>
            <person name="Prosdocimi F."/>
        </authorList>
    </citation>
    <scope>NUCLEOTIDE SEQUENCE [LARGE SCALE GENOMIC DNA]</scope>
</reference>
<proteinExistence type="predicted"/>
<reference evidence="2" key="2">
    <citation type="submission" date="2017-12" db="EMBL/GenBank/DDBJ databases">
        <title>Genome sequence of the Bar-tailed Godwit (Limosa lapponica baueri).</title>
        <authorList>
            <person name="Lima N.C.B."/>
            <person name="Parody-Merino A.M."/>
            <person name="Battley P.F."/>
            <person name="Fidler A.E."/>
            <person name="Prosdocimi F."/>
        </authorList>
    </citation>
    <scope>NUCLEOTIDE SEQUENCE [LARGE SCALE GENOMIC DNA]</scope>
</reference>
<protein>
    <submittedName>
        <fullName evidence="1">Protein pxr1-like</fullName>
    </submittedName>
</protein>
<gene>
    <name evidence="1" type="ORF">llap_4687</name>
</gene>
<accession>A0A2I0UG53</accession>
<dbReference type="Proteomes" id="UP000233556">
    <property type="component" value="Unassembled WGS sequence"/>
</dbReference>
<dbReference type="AlphaFoldDB" id="A0A2I0UG53"/>
<keyword evidence="2" id="KW-1185">Reference proteome</keyword>
<evidence type="ECO:0000313" key="1">
    <source>
        <dbReference type="EMBL" id="PKU45012.1"/>
    </source>
</evidence>
<evidence type="ECO:0000313" key="2">
    <source>
        <dbReference type="Proteomes" id="UP000233556"/>
    </source>
</evidence>
<dbReference type="EMBL" id="KZ505788">
    <property type="protein sequence ID" value="PKU45012.1"/>
    <property type="molecule type" value="Genomic_DNA"/>
</dbReference>
<organism evidence="1 2">
    <name type="scientific">Limosa lapponica baueri</name>
    <dbReference type="NCBI Taxonomy" id="1758121"/>
    <lineage>
        <taxon>Eukaryota</taxon>
        <taxon>Metazoa</taxon>
        <taxon>Chordata</taxon>
        <taxon>Craniata</taxon>
        <taxon>Vertebrata</taxon>
        <taxon>Euteleostomi</taxon>
        <taxon>Archelosauria</taxon>
        <taxon>Archosauria</taxon>
        <taxon>Dinosauria</taxon>
        <taxon>Saurischia</taxon>
        <taxon>Theropoda</taxon>
        <taxon>Coelurosauria</taxon>
        <taxon>Aves</taxon>
        <taxon>Neognathae</taxon>
        <taxon>Neoaves</taxon>
        <taxon>Charadriiformes</taxon>
        <taxon>Scolopacidae</taxon>
        <taxon>Limosa</taxon>
    </lineage>
</organism>
<name>A0A2I0UG53_LIMLA</name>
<sequence>MPAGSRMDSLLTRAEPISDGGNASGVTCFRRGKSSCATATAADTKVIEEGGGGDAPGTGAEIPLQAVVKTLVRQASPLQLVEVNVAAYIHLQPTGNAPGTGAEIPLQAVVKTLVRQAAPLQLVEVNVAAYIHLQPTGNTPPGQVDAQRRLRAHAGGGSWQDLWTEDQPRSAHHRNEDLLLF</sequence>